<evidence type="ECO:0000313" key="2">
    <source>
        <dbReference type="EMBL" id="KAA8481695.1"/>
    </source>
</evidence>
<evidence type="ECO:0000313" key="3">
    <source>
        <dbReference type="Proteomes" id="UP000322918"/>
    </source>
</evidence>
<dbReference type="SUPFAM" id="SSF56935">
    <property type="entry name" value="Porins"/>
    <property type="match status" value="1"/>
</dbReference>
<comment type="caution">
    <text evidence="2">The sequence shown here is derived from an EMBL/GenBank/DDBJ whole genome shotgun (WGS) entry which is preliminary data.</text>
</comment>
<dbReference type="OrthoDB" id="649475at2"/>
<evidence type="ECO:0008006" key="4">
    <source>
        <dbReference type="Google" id="ProtNLM"/>
    </source>
</evidence>
<dbReference type="EMBL" id="VWNE01000022">
    <property type="protein sequence ID" value="KAA8481695.1"/>
    <property type="molecule type" value="Genomic_DNA"/>
</dbReference>
<gene>
    <name evidence="2" type="ORF">F1649_14270</name>
</gene>
<feature type="signal peptide" evidence="1">
    <location>
        <begin position="1"/>
        <end position="23"/>
    </location>
</feature>
<dbReference type="AlphaFoldDB" id="A0A5M9H6C1"/>
<accession>A0A5M9H6C1</accession>
<proteinExistence type="predicted"/>
<keyword evidence="3" id="KW-1185">Reference proteome</keyword>
<sequence length="705" mass="79688">MKHSLLSLSICSVFLLFTVDALAQKDTDLLDLGRVQVHKKFTQHISIKGGDLEKFPVANLSEALNVWLYGTFSNKNTLVYIIDGNITTDVNVYSVYDIEEVTFIQNAMVQLNGVVQNAQMAYIKTRRNQPGKSGVTVAAQTNMVERGLLYPEDKQAEETDNDKTSALSLFHRYYISAYKNTNRSKFGISAAYLKDVFPEPESEKMEVVKQPTLGRLNFNGYANAEIGKSSNFDIYLNYAPQRIKEEQSWNSNDADVVQNTKHKTGIINTGIKFKNKFSTAISNTLNFEYGNYNQDDYDGSRSVFSNSAYNYYSTSDKSLRQTANNFLLRDNFVYNKSFSGWTIEPSLNFSFRYRNWHKKDSLAQLSYSNGANTGYSYSWSAYKAYTRVYLLTPSINFHYKGLFNIQGGLVVNLSESVGTDIERRFPFISSSVDVVRLIDRNSKTGLRLFGSYAQTGSFADDLNLAANLDDDFHASDIYTPLVFDGSMLFLNDPDEKYKNIQAGADLTLFDRVTLSYSYNQREFSSAVLQYLYSPSYPSSPSFRYVPARGEMKLHAIRLGGDILSNNKFKWNTSASITTVFNTVDNSEDFGIGYLFINNTYVGINQIQGKRVWSGGWANRVSLNSFTAEVDLLTKFRGTISNGDYSSGIYNSVMLQNLSVGYRIPSSRLQGLEVYLNSRNLIGNNKQNITDGRRYFGFGFKAAFTR</sequence>
<reference evidence="2 3" key="1">
    <citation type="submission" date="2019-09" db="EMBL/GenBank/DDBJ databases">
        <title>Pararcticibacter amylolyticus gen. nov., sp. nov., isolated from a rottenly hemp rope, and reclassification of Pedobacter tournemirensis as Pararcticibacter tournemirensis comb. nov.</title>
        <authorList>
            <person name="Cai Y."/>
        </authorList>
    </citation>
    <scope>NUCLEOTIDE SEQUENCE [LARGE SCALE GENOMIC DNA]</scope>
    <source>
        <strain evidence="2 3">TF5-37.2-LB10</strain>
    </source>
</reference>
<dbReference type="Proteomes" id="UP000322918">
    <property type="component" value="Unassembled WGS sequence"/>
</dbReference>
<feature type="chain" id="PRO_5024455862" description="Outer membrane beta-barrel protein" evidence="1">
    <location>
        <begin position="24"/>
        <end position="705"/>
    </location>
</feature>
<keyword evidence="1" id="KW-0732">Signal</keyword>
<organism evidence="2 3">
    <name type="scientific">Arcticibacter tournemirensis</name>
    <dbReference type="NCBI Taxonomy" id="699437"/>
    <lineage>
        <taxon>Bacteria</taxon>
        <taxon>Pseudomonadati</taxon>
        <taxon>Bacteroidota</taxon>
        <taxon>Sphingobacteriia</taxon>
        <taxon>Sphingobacteriales</taxon>
        <taxon>Sphingobacteriaceae</taxon>
        <taxon>Arcticibacter</taxon>
    </lineage>
</organism>
<evidence type="ECO:0000256" key="1">
    <source>
        <dbReference type="SAM" id="SignalP"/>
    </source>
</evidence>
<protein>
    <recommendedName>
        <fullName evidence="4">Outer membrane beta-barrel protein</fullName>
    </recommendedName>
</protein>
<dbReference type="RefSeq" id="WP_141813670.1">
    <property type="nucleotide sequence ID" value="NZ_VFPL01000001.1"/>
</dbReference>
<name>A0A5M9H6C1_9SPHI</name>